<gene>
    <name evidence="1" type="ORF">BaRGS_00026926</name>
</gene>
<dbReference type="EMBL" id="JACVVK020000255">
    <property type="protein sequence ID" value="KAK7481900.1"/>
    <property type="molecule type" value="Genomic_DNA"/>
</dbReference>
<organism evidence="1 2">
    <name type="scientific">Batillaria attramentaria</name>
    <dbReference type="NCBI Taxonomy" id="370345"/>
    <lineage>
        <taxon>Eukaryota</taxon>
        <taxon>Metazoa</taxon>
        <taxon>Spiralia</taxon>
        <taxon>Lophotrochozoa</taxon>
        <taxon>Mollusca</taxon>
        <taxon>Gastropoda</taxon>
        <taxon>Caenogastropoda</taxon>
        <taxon>Sorbeoconcha</taxon>
        <taxon>Cerithioidea</taxon>
        <taxon>Batillariidae</taxon>
        <taxon>Batillaria</taxon>
    </lineage>
</organism>
<feature type="non-terminal residue" evidence="1">
    <location>
        <position position="1"/>
    </location>
</feature>
<protein>
    <submittedName>
        <fullName evidence="1">Uncharacterized protein</fullName>
    </submittedName>
</protein>
<dbReference type="AlphaFoldDB" id="A0ABD0K4R9"/>
<reference evidence="1 2" key="1">
    <citation type="journal article" date="2023" name="Sci. Data">
        <title>Genome assembly of the Korean intertidal mud-creeper Batillaria attramentaria.</title>
        <authorList>
            <person name="Patra A.K."/>
            <person name="Ho P.T."/>
            <person name="Jun S."/>
            <person name="Lee S.J."/>
            <person name="Kim Y."/>
            <person name="Won Y.J."/>
        </authorList>
    </citation>
    <scope>NUCLEOTIDE SEQUENCE [LARGE SCALE GENOMIC DNA]</scope>
    <source>
        <strain evidence="1">Wonlab-2016</strain>
    </source>
</reference>
<name>A0ABD0K4R9_9CAEN</name>
<sequence length="256" mass="27163">SSQNTNAGREKRSDDEEPLQAVVETLTQQVASLNAKYSALQAQVDDGSVPEADKVLSIQLADGLSACQQELPLATCLSEFAHDTTITAGPGDAVCRGLRNYLGCLQEVGCACGMLEDGSAGTAELVYNATTMTLLNYDLIACASETGAFIPPKGGIACDAPNGELVVSQLVLSHAESDAVKSLAQECSGVYTCYKTHDLDLAAALQTLNYQQFCSVEAKHFQCLEQAYCDCGLNGTTHVELFLTEEMDFHNQVCGS</sequence>
<dbReference type="Proteomes" id="UP001519460">
    <property type="component" value="Unassembled WGS sequence"/>
</dbReference>
<evidence type="ECO:0000313" key="2">
    <source>
        <dbReference type="Proteomes" id="UP001519460"/>
    </source>
</evidence>
<proteinExistence type="predicted"/>
<keyword evidence="2" id="KW-1185">Reference proteome</keyword>
<comment type="caution">
    <text evidence="1">The sequence shown here is derived from an EMBL/GenBank/DDBJ whole genome shotgun (WGS) entry which is preliminary data.</text>
</comment>
<feature type="non-terminal residue" evidence="1">
    <location>
        <position position="256"/>
    </location>
</feature>
<evidence type="ECO:0000313" key="1">
    <source>
        <dbReference type="EMBL" id="KAK7481900.1"/>
    </source>
</evidence>
<accession>A0ABD0K4R9</accession>